<keyword evidence="2" id="KW-1185">Reference proteome</keyword>
<evidence type="ECO:0000313" key="1">
    <source>
        <dbReference type="EMBL" id="CAG8546034.1"/>
    </source>
</evidence>
<accession>A0ACA9LS90</accession>
<gene>
    <name evidence="1" type="ORF">RPERSI_LOCUS3756</name>
</gene>
<comment type="caution">
    <text evidence="1">The sequence shown here is derived from an EMBL/GenBank/DDBJ whole genome shotgun (WGS) entry which is preliminary data.</text>
</comment>
<evidence type="ECO:0000313" key="2">
    <source>
        <dbReference type="Proteomes" id="UP000789920"/>
    </source>
</evidence>
<name>A0ACA9LS90_9GLOM</name>
<proteinExistence type="predicted"/>
<dbReference type="Proteomes" id="UP000789920">
    <property type="component" value="Unassembled WGS sequence"/>
</dbReference>
<protein>
    <submittedName>
        <fullName evidence="1">23581_t:CDS:1</fullName>
    </submittedName>
</protein>
<sequence length="132" mass="16152">MIEKFNKYWEYSSFLYMTACILDPHYKLQFISYYYREKEKLSLYNLNEKMQDIRLKFEDLYLCIYYSPSTSDHDNRNIVNTENNTSMFENHIDNFFEYAAKQTWASKNDLLSEVKQYLDEPIALKNINILEW</sequence>
<reference evidence="1" key="1">
    <citation type="submission" date="2021-06" db="EMBL/GenBank/DDBJ databases">
        <authorList>
            <person name="Kallberg Y."/>
            <person name="Tangrot J."/>
            <person name="Rosling A."/>
        </authorList>
    </citation>
    <scope>NUCLEOTIDE SEQUENCE</scope>
    <source>
        <strain evidence="1">MA461A</strain>
    </source>
</reference>
<dbReference type="EMBL" id="CAJVQC010004849">
    <property type="protein sequence ID" value="CAG8546034.1"/>
    <property type="molecule type" value="Genomic_DNA"/>
</dbReference>
<organism evidence="1 2">
    <name type="scientific">Racocetra persica</name>
    <dbReference type="NCBI Taxonomy" id="160502"/>
    <lineage>
        <taxon>Eukaryota</taxon>
        <taxon>Fungi</taxon>
        <taxon>Fungi incertae sedis</taxon>
        <taxon>Mucoromycota</taxon>
        <taxon>Glomeromycotina</taxon>
        <taxon>Glomeromycetes</taxon>
        <taxon>Diversisporales</taxon>
        <taxon>Gigasporaceae</taxon>
        <taxon>Racocetra</taxon>
    </lineage>
</organism>